<accession>A0A087SAB3</accession>
<dbReference type="EMBL" id="GDKF01004210">
    <property type="protein sequence ID" value="JAT74412.1"/>
    <property type="molecule type" value="Transcribed_RNA"/>
</dbReference>
<dbReference type="Proteomes" id="UP000028924">
    <property type="component" value="Unassembled WGS sequence"/>
</dbReference>
<dbReference type="RefSeq" id="XP_011395523.1">
    <property type="nucleotide sequence ID" value="XM_011397221.1"/>
</dbReference>
<proteinExistence type="predicted"/>
<reference evidence="2 3" key="1">
    <citation type="journal article" date="2014" name="BMC Genomics">
        <title>Oil accumulation mechanisms of the oleaginous microalga Chlorella protothecoides revealed through its genome, transcriptomes, and proteomes.</title>
        <authorList>
            <person name="Gao C."/>
            <person name="Wang Y."/>
            <person name="Shen Y."/>
            <person name="Yan D."/>
            <person name="He X."/>
            <person name="Dai J."/>
            <person name="Wu Q."/>
        </authorList>
    </citation>
    <scope>NUCLEOTIDE SEQUENCE [LARGE SCALE GENOMIC DNA]</scope>
    <source>
        <strain evidence="2 3">0710</strain>
    </source>
</reference>
<dbReference type="AlphaFoldDB" id="A0A087SAB3"/>
<dbReference type="EMBL" id="KL662079">
    <property type="protein sequence ID" value="KFM22667.1"/>
    <property type="molecule type" value="Genomic_DNA"/>
</dbReference>
<protein>
    <submittedName>
        <fullName evidence="2">Uncharacterized protein</fullName>
    </submittedName>
</protein>
<gene>
    <name evidence="2" type="ORF">F751_0463</name>
    <name evidence="1" type="ORF">g.71999</name>
</gene>
<reference evidence="1" key="2">
    <citation type="submission" date="2015-08" db="EMBL/GenBank/DDBJ databases">
        <authorList>
            <person name="Babu N.S."/>
            <person name="Beckwith C.J."/>
            <person name="Beseler K.G."/>
            <person name="Brison A."/>
            <person name="Carone J.V."/>
            <person name="Caskin T.P."/>
            <person name="Diamond M."/>
            <person name="Durham M.E."/>
            <person name="Foxe J.M."/>
            <person name="Go M."/>
            <person name="Henderson B.A."/>
            <person name="Jones I.B."/>
            <person name="McGettigan J.A."/>
            <person name="Micheletti S.J."/>
            <person name="Nasrallah M.E."/>
            <person name="Ortiz D."/>
            <person name="Piller C.R."/>
            <person name="Privatt S.R."/>
            <person name="Schneider S.L."/>
            <person name="Sharp S."/>
            <person name="Smith T.C."/>
            <person name="Stanton J.D."/>
            <person name="Ullery H.E."/>
            <person name="Wilson R.J."/>
            <person name="Serrano M.G."/>
            <person name="Buck G."/>
            <person name="Lee V."/>
            <person name="Wang Y."/>
            <person name="Carvalho R."/>
            <person name="Voegtly L."/>
            <person name="Shi R."/>
            <person name="Duckworth R."/>
            <person name="Johnson A."/>
            <person name="Loviza R."/>
            <person name="Walstead R."/>
            <person name="Shah Z."/>
            <person name="Kiflezghi M."/>
            <person name="Wade K."/>
            <person name="Ball S.L."/>
            <person name="Bradley K.W."/>
            <person name="Asai D.J."/>
            <person name="Bowman C.A."/>
            <person name="Russell D.A."/>
            <person name="Pope W.H."/>
            <person name="Jacobs-Sera D."/>
            <person name="Hendrix R.W."/>
            <person name="Hatfull G.F."/>
        </authorList>
    </citation>
    <scope>NUCLEOTIDE SEQUENCE</scope>
</reference>
<evidence type="ECO:0000313" key="1">
    <source>
        <dbReference type="EMBL" id="JAT74412.1"/>
    </source>
</evidence>
<dbReference type="GeneID" id="23611854"/>
<dbReference type="KEGG" id="apro:F751_0463"/>
<evidence type="ECO:0000313" key="3">
    <source>
        <dbReference type="Proteomes" id="UP000028924"/>
    </source>
</evidence>
<sequence length="217" mass="22694">MPELGEGCSQLVAALPGSDTYYIVVYPVTTFVVPGTSNKFEGDIAVGMDALSIEKVMAAFEESGQVPSINSIPYEAHWHPSPLGQLFYYSPPLSTLVDISTCFNATTAPTVVYLLDGETLEQISVSESGEVCGDLLDQPVTEGKAYLILVTTLRPSVSLSRTPPLVLMTLDISPGAPGAGVALGEMAAAGISGDGYLMAHQVGDGSLVQRALVPSKQ</sequence>
<keyword evidence="3" id="KW-1185">Reference proteome</keyword>
<evidence type="ECO:0000313" key="2">
    <source>
        <dbReference type="EMBL" id="KFM22667.1"/>
    </source>
</evidence>
<organism evidence="2 3">
    <name type="scientific">Auxenochlorella protothecoides</name>
    <name type="common">Green microalga</name>
    <name type="synonym">Chlorella protothecoides</name>
    <dbReference type="NCBI Taxonomy" id="3075"/>
    <lineage>
        <taxon>Eukaryota</taxon>
        <taxon>Viridiplantae</taxon>
        <taxon>Chlorophyta</taxon>
        <taxon>core chlorophytes</taxon>
        <taxon>Trebouxiophyceae</taxon>
        <taxon>Chlorellales</taxon>
        <taxon>Chlorellaceae</taxon>
        <taxon>Auxenochlorella</taxon>
    </lineage>
</organism>
<name>A0A087SAB3_AUXPR</name>